<gene>
    <name evidence="1" type="ORF">CEXT_455401</name>
</gene>
<organism evidence="1 2">
    <name type="scientific">Caerostris extrusa</name>
    <name type="common">Bark spider</name>
    <name type="synonym">Caerostris bankana</name>
    <dbReference type="NCBI Taxonomy" id="172846"/>
    <lineage>
        <taxon>Eukaryota</taxon>
        <taxon>Metazoa</taxon>
        <taxon>Ecdysozoa</taxon>
        <taxon>Arthropoda</taxon>
        <taxon>Chelicerata</taxon>
        <taxon>Arachnida</taxon>
        <taxon>Araneae</taxon>
        <taxon>Araneomorphae</taxon>
        <taxon>Entelegynae</taxon>
        <taxon>Araneoidea</taxon>
        <taxon>Araneidae</taxon>
        <taxon>Caerostris</taxon>
    </lineage>
</organism>
<proteinExistence type="predicted"/>
<dbReference type="Proteomes" id="UP001054945">
    <property type="component" value="Unassembled WGS sequence"/>
</dbReference>
<dbReference type="EMBL" id="BPLR01006738">
    <property type="protein sequence ID" value="GIY12094.1"/>
    <property type="molecule type" value="Genomic_DNA"/>
</dbReference>
<sequence>MCAVCLSSFLIHTEAGTGSPSLSLGGRGGGCRPSPTLCAASPFIVWFWFGLIEGKVVVALVMDWGFECGRLKLNPEGGSIPAFENETFQNLHQIPVPICVRNLGNPGMNKAATKFTWSATFVLDCWS</sequence>
<evidence type="ECO:0000313" key="2">
    <source>
        <dbReference type="Proteomes" id="UP001054945"/>
    </source>
</evidence>
<dbReference type="AlphaFoldDB" id="A0AAV4QS35"/>
<reference evidence="1 2" key="1">
    <citation type="submission" date="2021-06" db="EMBL/GenBank/DDBJ databases">
        <title>Caerostris extrusa draft genome.</title>
        <authorList>
            <person name="Kono N."/>
            <person name="Arakawa K."/>
        </authorList>
    </citation>
    <scope>NUCLEOTIDE SEQUENCE [LARGE SCALE GENOMIC DNA]</scope>
</reference>
<name>A0AAV4QS35_CAEEX</name>
<protein>
    <submittedName>
        <fullName evidence="1">Uncharacterized protein</fullName>
    </submittedName>
</protein>
<evidence type="ECO:0000313" key="1">
    <source>
        <dbReference type="EMBL" id="GIY12094.1"/>
    </source>
</evidence>
<keyword evidence="2" id="KW-1185">Reference proteome</keyword>
<accession>A0AAV4QS35</accession>
<comment type="caution">
    <text evidence="1">The sequence shown here is derived from an EMBL/GenBank/DDBJ whole genome shotgun (WGS) entry which is preliminary data.</text>
</comment>